<evidence type="ECO:0000256" key="1">
    <source>
        <dbReference type="SAM" id="MobiDB-lite"/>
    </source>
</evidence>
<reference evidence="3" key="1">
    <citation type="journal article" date="2019" name="Int. J. Syst. Evol. Microbiol.">
        <title>The Global Catalogue of Microorganisms (GCM) 10K type strain sequencing project: providing services to taxonomists for standard genome sequencing and annotation.</title>
        <authorList>
            <consortium name="The Broad Institute Genomics Platform"/>
            <consortium name="The Broad Institute Genome Sequencing Center for Infectious Disease"/>
            <person name="Wu L."/>
            <person name="Ma J."/>
        </authorList>
    </citation>
    <scope>NUCLEOTIDE SEQUENCE [LARGE SCALE GENOMIC DNA]</scope>
    <source>
        <strain evidence="3">JCM 3338</strain>
    </source>
</reference>
<feature type="compositionally biased region" description="Pro residues" evidence="1">
    <location>
        <begin position="41"/>
        <end position="53"/>
    </location>
</feature>
<proteinExistence type="predicted"/>
<evidence type="ECO:0000313" key="3">
    <source>
        <dbReference type="Proteomes" id="UP001597402"/>
    </source>
</evidence>
<dbReference type="EMBL" id="JBHUHP010000010">
    <property type="protein sequence ID" value="MFD2092457.1"/>
    <property type="molecule type" value="Genomic_DNA"/>
</dbReference>
<accession>A0ABW4XBE6</accession>
<organism evidence="2 3">
    <name type="scientific">Blastococcus deserti</name>
    <dbReference type="NCBI Taxonomy" id="2259033"/>
    <lineage>
        <taxon>Bacteria</taxon>
        <taxon>Bacillati</taxon>
        <taxon>Actinomycetota</taxon>
        <taxon>Actinomycetes</taxon>
        <taxon>Geodermatophilales</taxon>
        <taxon>Geodermatophilaceae</taxon>
        <taxon>Blastococcus</taxon>
    </lineage>
</organism>
<dbReference type="RefSeq" id="WP_376876379.1">
    <property type="nucleotide sequence ID" value="NZ_JBHUHP010000010.1"/>
</dbReference>
<name>A0ABW4XBE6_9ACTN</name>
<evidence type="ECO:0000313" key="2">
    <source>
        <dbReference type="EMBL" id="MFD2092457.1"/>
    </source>
</evidence>
<keyword evidence="3" id="KW-1185">Reference proteome</keyword>
<feature type="region of interest" description="Disordered" evidence="1">
    <location>
        <begin position="27"/>
        <end position="59"/>
    </location>
</feature>
<sequence length="59" mass="6690">MHGNHLPTPDAASIVASRQLAEEARRRRLLPELRRRRRPLVVPPLPTQRPPQDPGHSTS</sequence>
<protein>
    <submittedName>
        <fullName evidence="2">Uncharacterized protein</fullName>
    </submittedName>
</protein>
<comment type="caution">
    <text evidence="2">The sequence shown here is derived from an EMBL/GenBank/DDBJ whole genome shotgun (WGS) entry which is preliminary data.</text>
</comment>
<dbReference type="Proteomes" id="UP001597402">
    <property type="component" value="Unassembled WGS sequence"/>
</dbReference>
<gene>
    <name evidence="2" type="ORF">ACFSHS_12840</name>
</gene>